<feature type="transmembrane region" description="Helical" evidence="1">
    <location>
        <begin position="7"/>
        <end position="25"/>
    </location>
</feature>
<evidence type="ECO:0000313" key="3">
    <source>
        <dbReference type="Proteomes" id="UP000578352"/>
    </source>
</evidence>
<protein>
    <submittedName>
        <fullName evidence="2">Multisubunit Na+/H+ antiporter MnhE subunit</fullName>
    </submittedName>
</protein>
<dbReference type="AlphaFoldDB" id="A0A853CUP3"/>
<keyword evidence="1" id="KW-0472">Membrane</keyword>
<evidence type="ECO:0000313" key="2">
    <source>
        <dbReference type="EMBL" id="NYJ22305.1"/>
    </source>
</evidence>
<accession>A0A853CUP3</accession>
<dbReference type="RefSeq" id="WP_179604367.1">
    <property type="nucleotide sequence ID" value="NZ_BAABEH010000001.1"/>
</dbReference>
<comment type="caution">
    <text evidence="2">The sequence shown here is derived from an EMBL/GenBank/DDBJ whole genome shotgun (WGS) entry which is preliminary data.</text>
</comment>
<keyword evidence="1" id="KW-0812">Transmembrane</keyword>
<reference evidence="2 3" key="1">
    <citation type="submission" date="2020-07" db="EMBL/GenBank/DDBJ databases">
        <title>Sequencing the genomes of 1000 actinobacteria strains.</title>
        <authorList>
            <person name="Klenk H.-P."/>
        </authorList>
    </citation>
    <scope>NUCLEOTIDE SEQUENCE [LARGE SCALE GENOMIC DNA]</scope>
    <source>
        <strain evidence="2 3">DSM 15165</strain>
    </source>
</reference>
<evidence type="ECO:0000256" key="1">
    <source>
        <dbReference type="SAM" id="Phobius"/>
    </source>
</evidence>
<name>A0A853CUP3_9MICO</name>
<proteinExistence type="predicted"/>
<feature type="transmembrane region" description="Helical" evidence="1">
    <location>
        <begin position="60"/>
        <end position="83"/>
    </location>
</feature>
<dbReference type="EMBL" id="JACCFL010000001">
    <property type="protein sequence ID" value="NYJ22305.1"/>
    <property type="molecule type" value="Genomic_DNA"/>
</dbReference>
<sequence length="155" mass="16392">MRAFIEAACWFVAGMVFWMATVSAITLAETIVAVCTSVVLSVFAVVARRAMGLRFRPSAAWLRWALLVPVAAAADLGRLFAWIARGARDPVEADAIERRHVPAGDAPEAVGHRAAAIIAVSATPGSCVIDARDDGAFLLHRLVGGPPSLDERVSS</sequence>
<keyword evidence="1" id="KW-1133">Transmembrane helix</keyword>
<organism evidence="2 3">
    <name type="scientific">Leifsonia shinshuensis</name>
    <dbReference type="NCBI Taxonomy" id="150026"/>
    <lineage>
        <taxon>Bacteria</taxon>
        <taxon>Bacillati</taxon>
        <taxon>Actinomycetota</taxon>
        <taxon>Actinomycetes</taxon>
        <taxon>Micrococcales</taxon>
        <taxon>Microbacteriaceae</taxon>
        <taxon>Leifsonia</taxon>
    </lineage>
</organism>
<dbReference type="Proteomes" id="UP000578352">
    <property type="component" value="Unassembled WGS sequence"/>
</dbReference>
<feature type="transmembrane region" description="Helical" evidence="1">
    <location>
        <begin position="31"/>
        <end position="48"/>
    </location>
</feature>
<gene>
    <name evidence="2" type="ORF">HNR13_000592</name>
</gene>